<feature type="domain" description="UBC core" evidence="6">
    <location>
        <begin position="870"/>
        <end position="1043"/>
    </location>
</feature>
<keyword evidence="4" id="KW-0520">NAD</keyword>
<dbReference type="GO" id="GO:0016779">
    <property type="term" value="F:nucleotidyltransferase activity"/>
    <property type="evidence" value="ECO:0007669"/>
    <property type="project" value="UniProtKB-KW"/>
</dbReference>
<dbReference type="InterPro" id="IPR000608">
    <property type="entry name" value="UBC"/>
</dbReference>
<dbReference type="Gene3D" id="3.10.110.10">
    <property type="entry name" value="Ubiquitin Conjugating Enzyme"/>
    <property type="match status" value="1"/>
</dbReference>
<gene>
    <name evidence="7" type="ORF">M408DRAFT_326322</name>
</gene>
<dbReference type="AlphaFoldDB" id="A0A0C3BNL3"/>
<name>A0A0C3BNL3_SERVB</name>
<dbReference type="Pfam" id="PF00644">
    <property type="entry name" value="PARP"/>
    <property type="match status" value="1"/>
</dbReference>
<sequence>MPPSGRKRFSTDVDDLKALSKKGWEAHGIIIKGLRPGDEEGAVEFRLIYDDDPIANVHIFVSDTSSYPNDHTCFAYDQESDGNETVSEVLEGLSSSSAKPLKDTILRMVNSIAIALGICEDEDMDDGTEDNASVDSVGMDQFQATHVAQQTVALKRDFLEIVAADWRPGLIRFGSNDFVVCVSCPVIKLAVPPTALAAWDRRLVMPEQYLTLLISGFRGSYPALSSTGQVVSGFAKIRFNVGLSDGKPSREVVEAITRDFGLKEDEQFVPEPEPEIPEYDEDDPDTWDIPEKEPTPELEPTNEPGRFDKFSLSTSLNSLLNESLIPLIQLRLRFGIGWAGAEVLLAEQTEKQIPAEQAYRNVLSTIEAVDVEERGIAHLPMDPLISAHLQNNDAGINLPLVAYTYLLRRVLLCPRFCLVCHQRILSDFVAIKPYVCDKGLCAYQFYALSFGTSIEYDLIHNPAVVDLLISFACASAMEGQLKEELPTGIGLRVPKPTRAFNTTAVAVYGYNNNSGTPATAGDLAEQPDKDGLYDFDRLPLEHQRGAIVDMLNTIPKVSEMKQYLLRKTPGSIARGRQSIRNMKDDVPAAAWTLMRWCVASCTAYIEELSSAPERVQNVENSGTYHQFRFSVGSPQAEAKFEAAKQAAMMSNSNAKKYPVLYAWHGSPLKNWHSIIRQGLHFKDVAHGRAYGNGVYFAKDGQISMSYARAANSKWKNSELVPTTALAIAEIVNLPEKFVHTNPYYVVPEVTWISTRYLMVGSGAVQQKVKDTESNIIVATLSLDPKNDFKLNSKAIGIPLRAHLLEELLQQYRRSHQDPPFDEEDEGVFNFEDQTEEPLPPPPADDWKHDPAWVEQTDYQLLSAPTQASPMSTLHLTKEFKFIMEEQRKARSLRELGYFISPEIMGDNLFQWIVEMHSFDEALPLAKDLKENKINSLLFEIRFPPNFPHSPPFFRLIKPRLLPFLQGGGGHVTAGGSICMDLLVQDGWVPSYSIAAVLLQIRVAISSLDPRPARLARGSEWKRPYGAQEAFEGFTRAAFTHGWRVPDGTKQLVLR</sequence>
<dbReference type="InterPro" id="IPR016135">
    <property type="entry name" value="UBQ-conjugating_enzyme/RWD"/>
</dbReference>
<evidence type="ECO:0000259" key="6">
    <source>
        <dbReference type="PROSITE" id="PS50127"/>
    </source>
</evidence>
<dbReference type="Pfam" id="PF00179">
    <property type="entry name" value="UQ_con"/>
    <property type="match status" value="1"/>
</dbReference>
<evidence type="ECO:0000256" key="5">
    <source>
        <dbReference type="SAM" id="MobiDB-lite"/>
    </source>
</evidence>
<feature type="region of interest" description="Disordered" evidence="5">
    <location>
        <begin position="266"/>
        <end position="304"/>
    </location>
</feature>
<evidence type="ECO:0000256" key="1">
    <source>
        <dbReference type="ARBA" id="ARBA00022676"/>
    </source>
</evidence>
<dbReference type="PANTHER" id="PTHR21328">
    <property type="entry name" value="POLY ADP-RIBOSE POLYMERASE FAMILY, MEMBER PARP"/>
    <property type="match status" value="1"/>
</dbReference>
<keyword evidence="1" id="KW-0328">Glycosyltransferase</keyword>
<dbReference type="OrthoDB" id="109543at2759"/>
<dbReference type="HOGENOM" id="CLU_003143_0_0_1"/>
<dbReference type="GO" id="GO:0003950">
    <property type="term" value="F:NAD+ poly-ADP-ribosyltransferase activity"/>
    <property type="evidence" value="ECO:0007669"/>
    <property type="project" value="InterPro"/>
</dbReference>
<dbReference type="CDD" id="cd23802">
    <property type="entry name" value="UBCc_UBE2Q"/>
    <property type="match status" value="1"/>
</dbReference>
<dbReference type="InterPro" id="IPR051838">
    <property type="entry name" value="ARTD_PARP"/>
</dbReference>
<keyword evidence="2" id="KW-0808">Transferase</keyword>
<evidence type="ECO:0000256" key="4">
    <source>
        <dbReference type="ARBA" id="ARBA00023027"/>
    </source>
</evidence>
<evidence type="ECO:0000256" key="2">
    <source>
        <dbReference type="ARBA" id="ARBA00022679"/>
    </source>
</evidence>
<evidence type="ECO:0000313" key="7">
    <source>
        <dbReference type="EMBL" id="KIM33664.1"/>
    </source>
</evidence>
<dbReference type="SUPFAM" id="SSF56399">
    <property type="entry name" value="ADP-ribosylation"/>
    <property type="match status" value="1"/>
</dbReference>
<keyword evidence="3" id="KW-0548">Nucleotidyltransferase</keyword>
<reference evidence="8" key="2">
    <citation type="submission" date="2015-01" db="EMBL/GenBank/DDBJ databases">
        <title>Evolutionary Origins and Diversification of the Mycorrhizal Mutualists.</title>
        <authorList>
            <consortium name="DOE Joint Genome Institute"/>
            <consortium name="Mycorrhizal Genomics Consortium"/>
            <person name="Kohler A."/>
            <person name="Kuo A."/>
            <person name="Nagy L.G."/>
            <person name="Floudas D."/>
            <person name="Copeland A."/>
            <person name="Barry K.W."/>
            <person name="Cichocki N."/>
            <person name="Veneault-Fourrey C."/>
            <person name="LaButti K."/>
            <person name="Lindquist E.A."/>
            <person name="Lipzen A."/>
            <person name="Lundell T."/>
            <person name="Morin E."/>
            <person name="Murat C."/>
            <person name="Riley R."/>
            <person name="Ohm R."/>
            <person name="Sun H."/>
            <person name="Tunlid A."/>
            <person name="Henrissat B."/>
            <person name="Grigoriev I.V."/>
            <person name="Hibbett D.S."/>
            <person name="Martin F."/>
        </authorList>
    </citation>
    <scope>NUCLEOTIDE SEQUENCE [LARGE SCALE GENOMIC DNA]</scope>
    <source>
        <strain evidence="8">MAFF 305830</strain>
    </source>
</reference>
<evidence type="ECO:0000313" key="8">
    <source>
        <dbReference type="Proteomes" id="UP000054097"/>
    </source>
</evidence>
<feature type="compositionally biased region" description="Acidic residues" evidence="5">
    <location>
        <begin position="272"/>
        <end position="288"/>
    </location>
</feature>
<dbReference type="SUPFAM" id="SSF54495">
    <property type="entry name" value="UBC-like"/>
    <property type="match status" value="1"/>
</dbReference>
<evidence type="ECO:0000256" key="3">
    <source>
        <dbReference type="ARBA" id="ARBA00022695"/>
    </source>
</evidence>
<dbReference type="EMBL" id="KN824278">
    <property type="protein sequence ID" value="KIM33664.1"/>
    <property type="molecule type" value="Genomic_DNA"/>
</dbReference>
<dbReference type="InterPro" id="IPR012317">
    <property type="entry name" value="Poly(ADP-ribose)pol_cat_dom"/>
</dbReference>
<organism evidence="7 8">
    <name type="scientific">Serendipita vermifera MAFF 305830</name>
    <dbReference type="NCBI Taxonomy" id="933852"/>
    <lineage>
        <taxon>Eukaryota</taxon>
        <taxon>Fungi</taxon>
        <taxon>Dikarya</taxon>
        <taxon>Basidiomycota</taxon>
        <taxon>Agaricomycotina</taxon>
        <taxon>Agaricomycetes</taxon>
        <taxon>Sebacinales</taxon>
        <taxon>Serendipitaceae</taxon>
        <taxon>Serendipita</taxon>
    </lineage>
</organism>
<protein>
    <recommendedName>
        <fullName evidence="6">UBC core domain-containing protein</fullName>
    </recommendedName>
</protein>
<dbReference type="Proteomes" id="UP000054097">
    <property type="component" value="Unassembled WGS sequence"/>
</dbReference>
<dbReference type="Gene3D" id="3.90.228.10">
    <property type="match status" value="1"/>
</dbReference>
<dbReference type="STRING" id="933852.A0A0C3BNL3"/>
<accession>A0A0C3BNL3</accession>
<reference evidence="7 8" key="1">
    <citation type="submission" date="2014-04" db="EMBL/GenBank/DDBJ databases">
        <authorList>
            <consortium name="DOE Joint Genome Institute"/>
            <person name="Kuo A."/>
            <person name="Zuccaro A."/>
            <person name="Kohler A."/>
            <person name="Nagy L.G."/>
            <person name="Floudas D."/>
            <person name="Copeland A."/>
            <person name="Barry K.W."/>
            <person name="Cichocki N."/>
            <person name="Veneault-Fourrey C."/>
            <person name="LaButti K."/>
            <person name="Lindquist E.A."/>
            <person name="Lipzen A."/>
            <person name="Lundell T."/>
            <person name="Morin E."/>
            <person name="Murat C."/>
            <person name="Sun H."/>
            <person name="Tunlid A."/>
            <person name="Henrissat B."/>
            <person name="Grigoriev I.V."/>
            <person name="Hibbett D.S."/>
            <person name="Martin F."/>
            <person name="Nordberg H.P."/>
            <person name="Cantor M.N."/>
            <person name="Hua S.X."/>
        </authorList>
    </citation>
    <scope>NUCLEOTIDE SEQUENCE [LARGE SCALE GENOMIC DNA]</scope>
    <source>
        <strain evidence="7 8">MAFF 305830</strain>
    </source>
</reference>
<keyword evidence="8" id="KW-1185">Reference proteome</keyword>
<proteinExistence type="predicted"/>
<dbReference type="SMART" id="SM00212">
    <property type="entry name" value="UBCc"/>
    <property type="match status" value="1"/>
</dbReference>
<dbReference type="PROSITE" id="PS50127">
    <property type="entry name" value="UBC_2"/>
    <property type="match status" value="1"/>
</dbReference>